<gene>
    <name evidence="3" type="ORF">SAMN05444170_0156</name>
</gene>
<dbReference type="Proteomes" id="UP000184096">
    <property type="component" value="Chromosome I"/>
</dbReference>
<dbReference type="PANTHER" id="PTHR35936:SF17">
    <property type="entry name" value="ARGININE-BINDING EXTRACELLULAR PROTEIN ARTP"/>
    <property type="match status" value="1"/>
</dbReference>
<evidence type="ECO:0000313" key="3">
    <source>
        <dbReference type="EMBL" id="SHN61628.1"/>
    </source>
</evidence>
<dbReference type="PANTHER" id="PTHR35936">
    <property type="entry name" value="MEMBRANE-BOUND LYTIC MUREIN TRANSGLYCOSYLASE F"/>
    <property type="match status" value="1"/>
</dbReference>
<dbReference type="Gene3D" id="3.40.190.10">
    <property type="entry name" value="Periplasmic binding protein-like II"/>
    <property type="match status" value="2"/>
</dbReference>
<accession>A0A1M7ST87</accession>
<keyword evidence="4" id="KW-1185">Reference proteome</keyword>
<dbReference type="InterPro" id="IPR006311">
    <property type="entry name" value="TAT_signal"/>
</dbReference>
<feature type="domain" description="Solute-binding protein family 3/N-terminal" evidence="2">
    <location>
        <begin position="56"/>
        <end position="282"/>
    </location>
</feature>
<evidence type="ECO:0000259" key="2">
    <source>
        <dbReference type="SMART" id="SM00062"/>
    </source>
</evidence>
<dbReference type="PROSITE" id="PS51318">
    <property type="entry name" value="TAT"/>
    <property type="match status" value="1"/>
</dbReference>
<reference evidence="4" key="1">
    <citation type="submission" date="2016-11" db="EMBL/GenBank/DDBJ databases">
        <authorList>
            <person name="Varghese N."/>
            <person name="Submissions S."/>
        </authorList>
    </citation>
    <scope>NUCLEOTIDE SEQUENCE [LARGE SCALE GENOMIC DNA]</scope>
    <source>
        <strain evidence="4">GAS401</strain>
    </source>
</reference>
<dbReference type="EMBL" id="LT670849">
    <property type="protein sequence ID" value="SHN61628.1"/>
    <property type="molecule type" value="Genomic_DNA"/>
</dbReference>
<dbReference type="Pfam" id="PF00497">
    <property type="entry name" value="SBP_bac_3"/>
    <property type="match status" value="1"/>
</dbReference>
<protein>
    <submittedName>
        <fullName evidence="3">ABC-type amino acid transport substrate-binding protein</fullName>
    </submittedName>
</protein>
<keyword evidence="1" id="KW-0732">Signal</keyword>
<evidence type="ECO:0000256" key="1">
    <source>
        <dbReference type="ARBA" id="ARBA00022729"/>
    </source>
</evidence>
<dbReference type="AlphaFoldDB" id="A0A1M7ST87"/>
<dbReference type="SUPFAM" id="SSF53850">
    <property type="entry name" value="Periplasmic binding protein-like II"/>
    <property type="match status" value="1"/>
</dbReference>
<organism evidence="3 4">
    <name type="scientific">Bradyrhizobium erythrophlei</name>
    <dbReference type="NCBI Taxonomy" id="1437360"/>
    <lineage>
        <taxon>Bacteria</taxon>
        <taxon>Pseudomonadati</taxon>
        <taxon>Pseudomonadota</taxon>
        <taxon>Alphaproteobacteria</taxon>
        <taxon>Hyphomicrobiales</taxon>
        <taxon>Nitrobacteraceae</taxon>
        <taxon>Bradyrhizobium</taxon>
    </lineage>
</organism>
<name>A0A1M7ST87_9BRAD</name>
<evidence type="ECO:0000313" key="4">
    <source>
        <dbReference type="Proteomes" id="UP000184096"/>
    </source>
</evidence>
<dbReference type="SMART" id="SM00062">
    <property type="entry name" value="PBPb"/>
    <property type="match status" value="1"/>
</dbReference>
<proteinExistence type="predicted"/>
<dbReference type="InterPro" id="IPR001638">
    <property type="entry name" value="Solute-binding_3/MltF_N"/>
</dbReference>
<sequence length="283" mass="30643">MQHRLDITKRSLLTGALAVGAGAAALGSMMRDAHAQLLESGIDSKSVLAKIKKGGALEVGYAQLPLWFYKDAKSGELKGVYKELVELLAKDLEMTVNWHEVTFANSTIGLRSGDYDLFGSSATYTVPRATVCNYVGPLWSKGSLAVIRKADAGKYQTAADLNSADVTIAVNGGSSDEQRMPPLFPKAKFMAVAGQHSMAAEPVRAGRVNACIVGDTEALALAKRNSEWAVIVDAKNPFDKRPNTWMIRHGDVAWKNFLDTWCGFIAANGEVQRLFDEYASEVL</sequence>